<feature type="region of interest" description="Disordered" evidence="1">
    <location>
        <begin position="1"/>
        <end position="73"/>
    </location>
</feature>
<protein>
    <submittedName>
        <fullName evidence="2">Uncharacterized protein</fullName>
    </submittedName>
</protein>
<organism evidence="2 3">
    <name type="scientific">Triticum urartu</name>
    <name type="common">Red wild einkorn</name>
    <name type="synonym">Crithodium urartu</name>
    <dbReference type="NCBI Taxonomy" id="4572"/>
    <lineage>
        <taxon>Eukaryota</taxon>
        <taxon>Viridiplantae</taxon>
        <taxon>Streptophyta</taxon>
        <taxon>Embryophyta</taxon>
        <taxon>Tracheophyta</taxon>
        <taxon>Spermatophyta</taxon>
        <taxon>Magnoliopsida</taxon>
        <taxon>Liliopsida</taxon>
        <taxon>Poales</taxon>
        <taxon>Poaceae</taxon>
        <taxon>BOP clade</taxon>
        <taxon>Pooideae</taxon>
        <taxon>Triticodae</taxon>
        <taxon>Triticeae</taxon>
        <taxon>Triticinae</taxon>
        <taxon>Triticum</taxon>
    </lineage>
</organism>
<dbReference type="EnsemblPlants" id="TuG1812G0200001905.01.T01">
    <property type="protein sequence ID" value="TuG1812G0200001905.01.T01.cds356236"/>
    <property type="gene ID" value="TuG1812G0200001905.01"/>
</dbReference>
<reference evidence="3" key="1">
    <citation type="journal article" date="2013" name="Nature">
        <title>Draft genome of the wheat A-genome progenitor Triticum urartu.</title>
        <authorList>
            <person name="Ling H.Q."/>
            <person name="Zhao S."/>
            <person name="Liu D."/>
            <person name="Wang J."/>
            <person name="Sun H."/>
            <person name="Zhang C."/>
            <person name="Fan H."/>
            <person name="Li D."/>
            <person name="Dong L."/>
            <person name="Tao Y."/>
            <person name="Gao C."/>
            <person name="Wu H."/>
            <person name="Li Y."/>
            <person name="Cui Y."/>
            <person name="Guo X."/>
            <person name="Zheng S."/>
            <person name="Wang B."/>
            <person name="Yu K."/>
            <person name="Liang Q."/>
            <person name="Yang W."/>
            <person name="Lou X."/>
            <person name="Chen J."/>
            <person name="Feng M."/>
            <person name="Jian J."/>
            <person name="Zhang X."/>
            <person name="Luo G."/>
            <person name="Jiang Y."/>
            <person name="Liu J."/>
            <person name="Wang Z."/>
            <person name="Sha Y."/>
            <person name="Zhang B."/>
            <person name="Wu H."/>
            <person name="Tang D."/>
            <person name="Shen Q."/>
            <person name="Xue P."/>
            <person name="Zou S."/>
            <person name="Wang X."/>
            <person name="Liu X."/>
            <person name="Wang F."/>
            <person name="Yang Y."/>
            <person name="An X."/>
            <person name="Dong Z."/>
            <person name="Zhang K."/>
            <person name="Zhang X."/>
            <person name="Luo M.C."/>
            <person name="Dvorak J."/>
            <person name="Tong Y."/>
            <person name="Wang J."/>
            <person name="Yang H."/>
            <person name="Li Z."/>
            <person name="Wang D."/>
            <person name="Zhang A."/>
            <person name="Wang J."/>
        </authorList>
    </citation>
    <scope>NUCLEOTIDE SEQUENCE</scope>
    <source>
        <strain evidence="3">cv. G1812</strain>
    </source>
</reference>
<feature type="compositionally biased region" description="Pro residues" evidence="1">
    <location>
        <begin position="53"/>
        <end position="73"/>
    </location>
</feature>
<dbReference type="Proteomes" id="UP000015106">
    <property type="component" value="Chromosome 2"/>
</dbReference>
<evidence type="ECO:0000313" key="3">
    <source>
        <dbReference type="Proteomes" id="UP000015106"/>
    </source>
</evidence>
<keyword evidence="3" id="KW-1185">Reference proteome</keyword>
<reference evidence="2" key="3">
    <citation type="submission" date="2022-06" db="UniProtKB">
        <authorList>
            <consortium name="EnsemblPlants"/>
        </authorList>
    </citation>
    <scope>IDENTIFICATION</scope>
</reference>
<sequence>RQSAPPAPHARLDLQNNQKGQTLAAKPSRPEPRVPFASSPPRSILSHAAAPSPRLPQPPPLLPVPPPPSFLPVPPATSILPVLEQRCLSRGRTPGLYLPLSSTGQ</sequence>
<evidence type="ECO:0000313" key="2">
    <source>
        <dbReference type="EnsemblPlants" id="TuG1812G0200001905.01.T02.cds356236"/>
    </source>
</evidence>
<accession>A0A8R7PC89</accession>
<dbReference type="AlphaFoldDB" id="A0A8R7PC89"/>
<dbReference type="Gramene" id="TuG1812G0200001905.01.T02">
    <property type="protein sequence ID" value="TuG1812G0200001905.01.T02.cds356236"/>
    <property type="gene ID" value="TuG1812G0200001905.01"/>
</dbReference>
<name>A0A8R7PC89_TRIUA</name>
<reference evidence="2" key="2">
    <citation type="submission" date="2018-03" db="EMBL/GenBank/DDBJ databases">
        <title>The Triticum urartu genome reveals the dynamic nature of wheat genome evolution.</title>
        <authorList>
            <person name="Ling H."/>
            <person name="Ma B."/>
            <person name="Shi X."/>
            <person name="Liu H."/>
            <person name="Dong L."/>
            <person name="Sun H."/>
            <person name="Cao Y."/>
            <person name="Gao Q."/>
            <person name="Zheng S."/>
            <person name="Li Y."/>
            <person name="Yu Y."/>
            <person name="Du H."/>
            <person name="Qi M."/>
            <person name="Li Y."/>
            <person name="Yu H."/>
            <person name="Cui Y."/>
            <person name="Wang N."/>
            <person name="Chen C."/>
            <person name="Wu H."/>
            <person name="Zhao Y."/>
            <person name="Zhang J."/>
            <person name="Li Y."/>
            <person name="Zhou W."/>
            <person name="Zhang B."/>
            <person name="Hu W."/>
            <person name="Eijk M."/>
            <person name="Tang J."/>
            <person name="Witsenboer H."/>
            <person name="Zhao S."/>
            <person name="Li Z."/>
            <person name="Zhang A."/>
            <person name="Wang D."/>
            <person name="Liang C."/>
        </authorList>
    </citation>
    <scope>NUCLEOTIDE SEQUENCE [LARGE SCALE GENOMIC DNA]</scope>
    <source>
        <strain evidence="2">cv. G1812</strain>
    </source>
</reference>
<evidence type="ECO:0000256" key="1">
    <source>
        <dbReference type="SAM" id="MobiDB-lite"/>
    </source>
</evidence>
<dbReference type="Gramene" id="TuG1812G0200001905.01.T01">
    <property type="protein sequence ID" value="TuG1812G0200001905.01.T01.cds356236"/>
    <property type="gene ID" value="TuG1812G0200001905.01"/>
</dbReference>
<proteinExistence type="predicted"/>
<dbReference type="EnsemblPlants" id="TuG1812G0200001905.01.T02">
    <property type="protein sequence ID" value="TuG1812G0200001905.01.T02.cds356236"/>
    <property type="gene ID" value="TuG1812G0200001905.01"/>
</dbReference>